<proteinExistence type="predicted"/>
<name>A0A9P9J6T5_9HYPO</name>
<evidence type="ECO:0000256" key="1">
    <source>
        <dbReference type="SAM" id="MobiDB-lite"/>
    </source>
</evidence>
<evidence type="ECO:0000313" key="2">
    <source>
        <dbReference type="EMBL" id="KAH7143942.1"/>
    </source>
</evidence>
<reference evidence="2" key="1">
    <citation type="journal article" date="2021" name="Nat. Commun.">
        <title>Genetic determinants of endophytism in the Arabidopsis root mycobiome.</title>
        <authorList>
            <person name="Mesny F."/>
            <person name="Miyauchi S."/>
            <person name="Thiergart T."/>
            <person name="Pickel B."/>
            <person name="Atanasova L."/>
            <person name="Karlsson M."/>
            <person name="Huettel B."/>
            <person name="Barry K.W."/>
            <person name="Haridas S."/>
            <person name="Chen C."/>
            <person name="Bauer D."/>
            <person name="Andreopoulos W."/>
            <person name="Pangilinan J."/>
            <person name="LaButti K."/>
            <person name="Riley R."/>
            <person name="Lipzen A."/>
            <person name="Clum A."/>
            <person name="Drula E."/>
            <person name="Henrissat B."/>
            <person name="Kohler A."/>
            <person name="Grigoriev I.V."/>
            <person name="Martin F.M."/>
            <person name="Hacquard S."/>
        </authorList>
    </citation>
    <scope>NUCLEOTIDE SEQUENCE</scope>
    <source>
        <strain evidence="2">MPI-CAGE-AT-0147</strain>
    </source>
</reference>
<sequence>MRQCAWSRSRFGPQSLAITVVGALVQVEDRQAGGGPYKRVSAATLLFHVPLRCRTHQIGTSVRYVSPPRIENHHSRSSSRNPAALPLAGLAVLDPRLLLAFLLPLRPSSLSLNPSPSPSPSPFSSSLPLQASPQHSSASASYSYSASCSSGALPLRFPTLRPSLGQSTTARPVCCRSRSIVTQLGKGANGTKAQDRSPTRRTTPPGPSSEKRVSRFPFTASLSFISIVHRLTRRHC</sequence>
<dbReference type="Proteomes" id="UP000738349">
    <property type="component" value="Unassembled WGS sequence"/>
</dbReference>
<dbReference type="EMBL" id="JAGMUV010000009">
    <property type="protein sequence ID" value="KAH7143942.1"/>
    <property type="molecule type" value="Genomic_DNA"/>
</dbReference>
<keyword evidence="3" id="KW-1185">Reference proteome</keyword>
<feature type="compositionally biased region" description="Low complexity" evidence="1">
    <location>
        <begin position="122"/>
        <end position="132"/>
    </location>
</feature>
<evidence type="ECO:0000313" key="3">
    <source>
        <dbReference type="Proteomes" id="UP000738349"/>
    </source>
</evidence>
<organism evidence="2 3">
    <name type="scientific">Dactylonectria macrodidyma</name>
    <dbReference type="NCBI Taxonomy" id="307937"/>
    <lineage>
        <taxon>Eukaryota</taxon>
        <taxon>Fungi</taxon>
        <taxon>Dikarya</taxon>
        <taxon>Ascomycota</taxon>
        <taxon>Pezizomycotina</taxon>
        <taxon>Sordariomycetes</taxon>
        <taxon>Hypocreomycetidae</taxon>
        <taxon>Hypocreales</taxon>
        <taxon>Nectriaceae</taxon>
        <taxon>Dactylonectria</taxon>
    </lineage>
</organism>
<dbReference type="AlphaFoldDB" id="A0A9P9J6T5"/>
<protein>
    <submittedName>
        <fullName evidence="2">Uncharacterized protein</fullName>
    </submittedName>
</protein>
<feature type="region of interest" description="Disordered" evidence="1">
    <location>
        <begin position="185"/>
        <end position="213"/>
    </location>
</feature>
<comment type="caution">
    <text evidence="2">The sequence shown here is derived from an EMBL/GenBank/DDBJ whole genome shotgun (WGS) entry which is preliminary data.</text>
</comment>
<gene>
    <name evidence="2" type="ORF">EDB81DRAFT_511909</name>
</gene>
<feature type="region of interest" description="Disordered" evidence="1">
    <location>
        <begin position="111"/>
        <end position="132"/>
    </location>
</feature>
<accession>A0A9P9J6T5</accession>